<feature type="transmembrane region" description="Helical" evidence="6">
    <location>
        <begin position="178"/>
        <end position="198"/>
    </location>
</feature>
<feature type="transmembrane region" description="Helical" evidence="6">
    <location>
        <begin position="127"/>
        <end position="145"/>
    </location>
</feature>
<name>A0ABP9H9B5_9ACTN</name>
<evidence type="ECO:0000256" key="1">
    <source>
        <dbReference type="ARBA" id="ARBA00004141"/>
    </source>
</evidence>
<feature type="region of interest" description="Disordered" evidence="5">
    <location>
        <begin position="279"/>
        <end position="502"/>
    </location>
</feature>
<keyword evidence="4 6" id="KW-0472">Membrane</keyword>
<feature type="transmembrane region" description="Helical" evidence="6">
    <location>
        <begin position="251"/>
        <end position="272"/>
    </location>
</feature>
<evidence type="ECO:0000256" key="2">
    <source>
        <dbReference type="ARBA" id="ARBA00022692"/>
    </source>
</evidence>
<dbReference type="Proteomes" id="UP001500466">
    <property type="component" value="Unassembled WGS sequence"/>
</dbReference>
<keyword evidence="3 6" id="KW-1133">Transmembrane helix</keyword>
<keyword evidence="8" id="KW-1185">Reference proteome</keyword>
<keyword evidence="2 6" id="KW-0812">Transmembrane</keyword>
<gene>
    <name evidence="7" type="ORF">GCM10023205_31000</name>
</gene>
<evidence type="ECO:0000313" key="8">
    <source>
        <dbReference type="Proteomes" id="UP001500466"/>
    </source>
</evidence>
<evidence type="ECO:0000256" key="3">
    <source>
        <dbReference type="ARBA" id="ARBA00022989"/>
    </source>
</evidence>
<dbReference type="CDD" id="cd13956">
    <property type="entry name" value="PT_UbiA"/>
    <property type="match status" value="1"/>
</dbReference>
<feature type="compositionally biased region" description="Pro residues" evidence="5">
    <location>
        <begin position="386"/>
        <end position="396"/>
    </location>
</feature>
<feature type="transmembrane region" description="Helical" evidence="6">
    <location>
        <begin position="99"/>
        <end position="121"/>
    </location>
</feature>
<sequence>MNGYPPPAVRLPAIRATARRTARASRALAGACHPLPTVAVTALVTAVAAAAGRGASGTAAVALAVLAGQLSVGWANDALDARRDAAVGRVDKPAAGGALAPRVVAVAAATALVLCVPLSLLSGTRAAAAHLAGVIVGGWAYNLGFKATWWSPLPYAIGFASLPAFVALGLPGHPWPTWWAVLGAALLGVGAHLVNVLPDLADDQATGIAGLPHRIGATWSRRCAAVVLATALAVIAFGPPGSRELSPGTPVLVVMGVAGGVAVGGVAWLLLFRQRSSGENVTPSSRASDRSVRTRAGIRTDDTATASALPQIRTPATLSRPGLAMPGTDTTATPTGSTVATPQTRTATTPQPADVAPQAVATATAAATATAPASTHAQPLGVITPSPSPSTTPRPSTPQAIVAAPPASPPGTASDAPRESAAPRGNAADGQGGASAEPVAGGAAANPATGPATPMTPADSDAPTPPTTAEAPHLGAAARNFRSPERPQDTDSAMRTETTPTARRDRLPFRIAIAIAALAVILLIAHGGQIA</sequence>
<evidence type="ECO:0000313" key="7">
    <source>
        <dbReference type="EMBL" id="GAA4964675.1"/>
    </source>
</evidence>
<proteinExistence type="predicted"/>
<evidence type="ECO:0000256" key="5">
    <source>
        <dbReference type="SAM" id="MobiDB-lite"/>
    </source>
</evidence>
<reference evidence="8" key="1">
    <citation type="journal article" date="2019" name="Int. J. Syst. Evol. Microbiol.">
        <title>The Global Catalogue of Microorganisms (GCM) 10K type strain sequencing project: providing services to taxonomists for standard genome sequencing and annotation.</title>
        <authorList>
            <consortium name="The Broad Institute Genomics Platform"/>
            <consortium name="The Broad Institute Genome Sequencing Center for Infectious Disease"/>
            <person name="Wu L."/>
            <person name="Ma J."/>
        </authorList>
    </citation>
    <scope>NUCLEOTIDE SEQUENCE [LARGE SCALE GENOMIC DNA]</scope>
    <source>
        <strain evidence="8">JCM 17986</strain>
    </source>
</reference>
<dbReference type="RefSeq" id="WP_345676050.1">
    <property type="nucleotide sequence ID" value="NZ_BAABHS010000010.1"/>
</dbReference>
<feature type="transmembrane region" description="Helical" evidence="6">
    <location>
        <begin position="152"/>
        <end position="172"/>
    </location>
</feature>
<dbReference type="InterPro" id="IPR000537">
    <property type="entry name" value="UbiA_prenyltransferase"/>
</dbReference>
<feature type="transmembrane region" description="Helical" evidence="6">
    <location>
        <begin position="219"/>
        <end position="239"/>
    </location>
</feature>
<dbReference type="Pfam" id="PF01040">
    <property type="entry name" value="UbiA"/>
    <property type="match status" value="1"/>
</dbReference>
<feature type="compositionally biased region" description="Low complexity" evidence="5">
    <location>
        <begin position="434"/>
        <end position="472"/>
    </location>
</feature>
<feature type="compositionally biased region" description="Low complexity" evidence="5">
    <location>
        <begin position="324"/>
        <end position="379"/>
    </location>
</feature>
<dbReference type="Gene3D" id="1.10.357.140">
    <property type="entry name" value="UbiA prenyltransferase"/>
    <property type="match status" value="1"/>
</dbReference>
<protein>
    <recommendedName>
        <fullName evidence="9">4-hydroxybenzoate polyprenyltransferase</fullName>
    </recommendedName>
</protein>
<feature type="transmembrane region" description="Helical" evidence="6">
    <location>
        <begin position="507"/>
        <end position="525"/>
    </location>
</feature>
<evidence type="ECO:0000256" key="6">
    <source>
        <dbReference type="SAM" id="Phobius"/>
    </source>
</evidence>
<accession>A0ABP9H9B5</accession>
<comment type="subcellular location">
    <subcellularLocation>
        <location evidence="1">Membrane</location>
        <topology evidence="1">Multi-pass membrane protein</topology>
    </subcellularLocation>
</comment>
<dbReference type="InterPro" id="IPR044878">
    <property type="entry name" value="UbiA_sf"/>
</dbReference>
<feature type="compositionally biased region" description="Basic and acidic residues" evidence="5">
    <location>
        <begin position="287"/>
        <end position="302"/>
    </location>
</feature>
<dbReference type="EMBL" id="BAABHS010000010">
    <property type="protein sequence ID" value="GAA4964675.1"/>
    <property type="molecule type" value="Genomic_DNA"/>
</dbReference>
<organism evidence="7 8">
    <name type="scientific">Yinghuangia aomiensis</name>
    <dbReference type="NCBI Taxonomy" id="676205"/>
    <lineage>
        <taxon>Bacteria</taxon>
        <taxon>Bacillati</taxon>
        <taxon>Actinomycetota</taxon>
        <taxon>Actinomycetes</taxon>
        <taxon>Kitasatosporales</taxon>
        <taxon>Streptomycetaceae</taxon>
        <taxon>Yinghuangia</taxon>
    </lineage>
</organism>
<comment type="caution">
    <text evidence="7">The sequence shown here is derived from an EMBL/GenBank/DDBJ whole genome shotgun (WGS) entry which is preliminary data.</text>
</comment>
<evidence type="ECO:0000256" key="4">
    <source>
        <dbReference type="ARBA" id="ARBA00023136"/>
    </source>
</evidence>
<feature type="compositionally biased region" description="Basic and acidic residues" evidence="5">
    <location>
        <begin position="482"/>
        <end position="494"/>
    </location>
</feature>
<evidence type="ECO:0008006" key="9">
    <source>
        <dbReference type="Google" id="ProtNLM"/>
    </source>
</evidence>